<sequence>MREQRVHIADDEVPREVCDSDLVPAAQTHRTGRARLEALAPVHAAKGADIARRGGRLVEGVLERDERVDLGRRGGGRGRHGVGERGRGRETGEARVEREERGGCGGRGGGLLLCEDGERDGERGGHRVRVVVMVANRMGCSVKQPVGGGVVMGMPLLCLRVAHSERNVRAMRP</sequence>
<dbReference type="Proteomes" id="UP000814033">
    <property type="component" value="Unassembled WGS sequence"/>
</dbReference>
<dbReference type="EMBL" id="MU275880">
    <property type="protein sequence ID" value="KAI0048904.1"/>
    <property type="molecule type" value="Genomic_DNA"/>
</dbReference>
<gene>
    <name evidence="1" type="ORF">FA95DRAFT_987270</name>
</gene>
<comment type="caution">
    <text evidence="1">The sequence shown here is derived from an EMBL/GenBank/DDBJ whole genome shotgun (WGS) entry which is preliminary data.</text>
</comment>
<reference evidence="1" key="1">
    <citation type="submission" date="2021-02" db="EMBL/GenBank/DDBJ databases">
        <authorList>
            <consortium name="DOE Joint Genome Institute"/>
            <person name="Ahrendt S."/>
            <person name="Looney B.P."/>
            <person name="Miyauchi S."/>
            <person name="Morin E."/>
            <person name="Drula E."/>
            <person name="Courty P.E."/>
            <person name="Chicoki N."/>
            <person name="Fauchery L."/>
            <person name="Kohler A."/>
            <person name="Kuo A."/>
            <person name="Labutti K."/>
            <person name="Pangilinan J."/>
            <person name="Lipzen A."/>
            <person name="Riley R."/>
            <person name="Andreopoulos W."/>
            <person name="He G."/>
            <person name="Johnson J."/>
            <person name="Barry K.W."/>
            <person name="Grigoriev I.V."/>
            <person name="Nagy L."/>
            <person name="Hibbett D."/>
            <person name="Henrissat B."/>
            <person name="Matheny P.B."/>
            <person name="Labbe J."/>
            <person name="Martin F."/>
        </authorList>
    </citation>
    <scope>NUCLEOTIDE SEQUENCE</scope>
    <source>
        <strain evidence="1">FP105234-sp</strain>
    </source>
</reference>
<keyword evidence="2" id="KW-1185">Reference proteome</keyword>
<organism evidence="1 2">
    <name type="scientific">Auriscalpium vulgare</name>
    <dbReference type="NCBI Taxonomy" id="40419"/>
    <lineage>
        <taxon>Eukaryota</taxon>
        <taxon>Fungi</taxon>
        <taxon>Dikarya</taxon>
        <taxon>Basidiomycota</taxon>
        <taxon>Agaricomycotina</taxon>
        <taxon>Agaricomycetes</taxon>
        <taxon>Russulales</taxon>
        <taxon>Auriscalpiaceae</taxon>
        <taxon>Auriscalpium</taxon>
    </lineage>
</organism>
<reference evidence="1" key="2">
    <citation type="journal article" date="2022" name="New Phytol.">
        <title>Evolutionary transition to the ectomycorrhizal habit in the genomes of a hyperdiverse lineage of mushroom-forming fungi.</title>
        <authorList>
            <person name="Looney B."/>
            <person name="Miyauchi S."/>
            <person name="Morin E."/>
            <person name="Drula E."/>
            <person name="Courty P.E."/>
            <person name="Kohler A."/>
            <person name="Kuo A."/>
            <person name="LaButti K."/>
            <person name="Pangilinan J."/>
            <person name="Lipzen A."/>
            <person name="Riley R."/>
            <person name="Andreopoulos W."/>
            <person name="He G."/>
            <person name="Johnson J."/>
            <person name="Nolan M."/>
            <person name="Tritt A."/>
            <person name="Barry K.W."/>
            <person name="Grigoriev I.V."/>
            <person name="Nagy L.G."/>
            <person name="Hibbett D."/>
            <person name="Henrissat B."/>
            <person name="Matheny P.B."/>
            <person name="Labbe J."/>
            <person name="Martin F.M."/>
        </authorList>
    </citation>
    <scope>NUCLEOTIDE SEQUENCE</scope>
    <source>
        <strain evidence="1">FP105234-sp</strain>
    </source>
</reference>
<evidence type="ECO:0000313" key="2">
    <source>
        <dbReference type="Proteomes" id="UP000814033"/>
    </source>
</evidence>
<evidence type="ECO:0000313" key="1">
    <source>
        <dbReference type="EMBL" id="KAI0048904.1"/>
    </source>
</evidence>
<name>A0ACB8RXG1_9AGAM</name>
<proteinExistence type="predicted"/>
<accession>A0ACB8RXG1</accession>
<protein>
    <submittedName>
        <fullName evidence="1">Uncharacterized protein</fullName>
    </submittedName>
</protein>